<dbReference type="GO" id="GO:0003700">
    <property type="term" value="F:DNA-binding transcription factor activity"/>
    <property type="evidence" value="ECO:0007669"/>
    <property type="project" value="InterPro"/>
</dbReference>
<gene>
    <name evidence="3" type="ORF">AAP_03257</name>
</gene>
<evidence type="ECO:0000259" key="2">
    <source>
        <dbReference type="PROSITE" id="PS00036"/>
    </source>
</evidence>
<feature type="region of interest" description="Disordered" evidence="1">
    <location>
        <begin position="1"/>
        <end position="48"/>
    </location>
</feature>
<dbReference type="CDD" id="cd14688">
    <property type="entry name" value="bZIP_YAP"/>
    <property type="match status" value="1"/>
</dbReference>
<accession>A0A167YN75</accession>
<evidence type="ECO:0000256" key="1">
    <source>
        <dbReference type="SAM" id="MobiDB-lite"/>
    </source>
</evidence>
<protein>
    <submittedName>
        <fullName evidence="3">BZIP transcription factor, bZIP-1</fullName>
    </submittedName>
</protein>
<name>A0A167YN75_9EURO</name>
<feature type="region of interest" description="Disordered" evidence="1">
    <location>
        <begin position="142"/>
        <end position="166"/>
    </location>
</feature>
<feature type="compositionally biased region" description="Polar residues" evidence="1">
    <location>
        <begin position="85"/>
        <end position="108"/>
    </location>
</feature>
<dbReference type="PROSITE" id="PS00036">
    <property type="entry name" value="BZIP_BASIC"/>
    <property type="match status" value="1"/>
</dbReference>
<dbReference type="EMBL" id="AZGZ01000013">
    <property type="protein sequence ID" value="KZZ91551.1"/>
    <property type="molecule type" value="Genomic_DNA"/>
</dbReference>
<comment type="caution">
    <text evidence="3">The sequence shown here is derived from an EMBL/GenBank/DDBJ whole genome shotgun (WGS) entry which is preliminary data.</text>
</comment>
<dbReference type="AlphaFoldDB" id="A0A167YN75"/>
<dbReference type="Proteomes" id="UP000242877">
    <property type="component" value="Unassembled WGS sequence"/>
</dbReference>
<feature type="region of interest" description="Disordered" evidence="1">
    <location>
        <begin position="68"/>
        <end position="108"/>
    </location>
</feature>
<dbReference type="InterPro" id="IPR046347">
    <property type="entry name" value="bZIP_sf"/>
</dbReference>
<evidence type="ECO:0000313" key="3">
    <source>
        <dbReference type="EMBL" id="KZZ91551.1"/>
    </source>
</evidence>
<dbReference type="SUPFAM" id="SSF57959">
    <property type="entry name" value="Leucine zipper domain"/>
    <property type="match status" value="1"/>
</dbReference>
<dbReference type="InterPro" id="IPR004827">
    <property type="entry name" value="bZIP"/>
</dbReference>
<reference evidence="3 4" key="1">
    <citation type="journal article" date="2016" name="Genome Biol. Evol.">
        <title>Divergent and convergent evolution of fungal pathogenicity.</title>
        <authorList>
            <person name="Shang Y."/>
            <person name="Xiao G."/>
            <person name="Zheng P."/>
            <person name="Cen K."/>
            <person name="Zhan S."/>
            <person name="Wang C."/>
        </authorList>
    </citation>
    <scope>NUCLEOTIDE SEQUENCE [LARGE SCALE GENOMIC DNA]</scope>
    <source>
        <strain evidence="3 4">ARSEF 7405</strain>
    </source>
</reference>
<evidence type="ECO:0000313" key="4">
    <source>
        <dbReference type="Proteomes" id="UP000242877"/>
    </source>
</evidence>
<feature type="compositionally biased region" description="Basic residues" evidence="1">
    <location>
        <begin position="29"/>
        <end position="45"/>
    </location>
</feature>
<organism evidence="3 4">
    <name type="scientific">Ascosphaera apis ARSEF 7405</name>
    <dbReference type="NCBI Taxonomy" id="392613"/>
    <lineage>
        <taxon>Eukaryota</taxon>
        <taxon>Fungi</taxon>
        <taxon>Dikarya</taxon>
        <taxon>Ascomycota</taxon>
        <taxon>Pezizomycotina</taxon>
        <taxon>Eurotiomycetes</taxon>
        <taxon>Eurotiomycetidae</taxon>
        <taxon>Onygenales</taxon>
        <taxon>Ascosphaeraceae</taxon>
        <taxon>Ascosphaera</taxon>
    </lineage>
</organism>
<keyword evidence="4" id="KW-1185">Reference proteome</keyword>
<dbReference type="Gene3D" id="1.20.5.170">
    <property type="match status" value="1"/>
</dbReference>
<sequence length="259" mass="28778">MSSKLKARNKMMVPPELEDLNQIHDPKERRKVQNRLSQRKHRKRQKEQLHSLQALVLSMDQVVPGFWTQQLGRPPPSRFPMPASESRSMPQSSASVLPSPLESESTAFTTPSLINRDVNPSLNSVSDMDNWLRDISIHSEAPSQLPYGHPPGNGYSPEPPEACHMDFRPTFEDFQPYSMEQSFSPEPVHDPMGSTSNSPIDSLSIPESDGIMLLFPQEKVLAVFAADTIAAMSTVAGQWTGDAPAPPKGSSPRRFIPII</sequence>
<dbReference type="VEuPathDB" id="FungiDB:AAP_03257"/>
<proteinExistence type="predicted"/>
<feature type="domain" description="BZIP" evidence="2">
    <location>
        <begin position="29"/>
        <end position="44"/>
    </location>
</feature>
<feature type="region of interest" description="Disordered" evidence="1">
    <location>
        <begin position="180"/>
        <end position="202"/>
    </location>
</feature>
<dbReference type="OrthoDB" id="5387389at2759"/>